<dbReference type="Pfam" id="PF00437">
    <property type="entry name" value="T2SSE"/>
    <property type="match status" value="1"/>
</dbReference>
<name>A0A413R888_9FIRM</name>
<proteinExistence type="inferred from homology"/>
<dbReference type="AlphaFoldDB" id="A0A413R888"/>
<evidence type="ECO:0000313" key="5">
    <source>
        <dbReference type="Proteomes" id="UP000284779"/>
    </source>
</evidence>
<protein>
    <submittedName>
        <fullName evidence="3">CpaF family protein</fullName>
    </submittedName>
</protein>
<evidence type="ECO:0000256" key="1">
    <source>
        <dbReference type="ARBA" id="ARBA00006611"/>
    </source>
</evidence>
<dbReference type="EMBL" id="QRHR01000005">
    <property type="protein sequence ID" value="RHF88831.1"/>
    <property type="molecule type" value="Genomic_DNA"/>
</dbReference>
<feature type="domain" description="Bacterial type II secretion system protein E" evidence="2">
    <location>
        <begin position="63"/>
        <end position="342"/>
    </location>
</feature>
<dbReference type="SUPFAM" id="SSF52540">
    <property type="entry name" value="P-loop containing nucleoside triphosphate hydrolases"/>
    <property type="match status" value="1"/>
</dbReference>
<comment type="caution">
    <text evidence="3">The sequence shown here is derived from an EMBL/GenBank/DDBJ whole genome shotgun (WGS) entry which is preliminary data.</text>
</comment>
<dbReference type="InterPro" id="IPR001482">
    <property type="entry name" value="T2SS/T4SS_dom"/>
</dbReference>
<dbReference type="Gene3D" id="3.30.450.380">
    <property type="match status" value="1"/>
</dbReference>
<dbReference type="Gene3D" id="3.40.50.300">
    <property type="entry name" value="P-loop containing nucleotide triphosphate hydrolases"/>
    <property type="match status" value="1"/>
</dbReference>
<dbReference type="RefSeq" id="WP_117970675.1">
    <property type="nucleotide sequence ID" value="NZ_CAUBDO010000011.1"/>
</dbReference>
<organism evidence="3 5">
    <name type="scientific">Eubacterium ventriosum</name>
    <dbReference type="NCBI Taxonomy" id="39496"/>
    <lineage>
        <taxon>Bacteria</taxon>
        <taxon>Bacillati</taxon>
        <taxon>Bacillota</taxon>
        <taxon>Clostridia</taxon>
        <taxon>Eubacteriales</taxon>
        <taxon>Eubacteriaceae</taxon>
        <taxon>Eubacterium</taxon>
    </lineage>
</organism>
<dbReference type="CDD" id="cd01130">
    <property type="entry name" value="VirB11-like_ATPase"/>
    <property type="match status" value="1"/>
</dbReference>
<sequence length="405" mass="45771">MNKSEIEQLRGLVIERVDMSREPDDSELHEIIDSVIEKNQDYRYMSIKKRQIIHKKIYSSIRGLGIIEELLEEPDITEIMINGPNNIFVEKKGRINKIDERFESENRLNDIIQQIVAKTNRRVNESNPIVDTRLEDGSRVNVILPPIALEGPIVTIRKFSKRGITIDDMISWGTISKEAADFLKMAVMAGYNIFVSGGTGSGKTTFLNVLSNFIPKDERIVTIEDSAELKLDSVDNIVRMETRQANSQGEKVISIRDLIKASLRVRPDRIIVGEVRGGETLDMLQAMNTGHDGSMSTGHGNSPSDMMTRLETMVLMGIDMPLAAIRAQIATAIDIVIHLGRMRDKTRKVLEINEVVGIRNGQIELNRLYVFKEEPESDKNKVVGQLERTENPLINRQKLERKGLA</sequence>
<dbReference type="PANTHER" id="PTHR30486:SF15">
    <property type="entry name" value="TYPE II_IV SECRETION SYSTEM ATPASE"/>
    <property type="match status" value="1"/>
</dbReference>
<dbReference type="PANTHER" id="PTHR30486">
    <property type="entry name" value="TWITCHING MOTILITY PROTEIN PILT"/>
    <property type="match status" value="1"/>
</dbReference>
<dbReference type="GO" id="GO:0016887">
    <property type="term" value="F:ATP hydrolysis activity"/>
    <property type="evidence" value="ECO:0007669"/>
    <property type="project" value="InterPro"/>
</dbReference>
<evidence type="ECO:0000313" key="3">
    <source>
        <dbReference type="EMBL" id="RHA18351.1"/>
    </source>
</evidence>
<keyword evidence="5" id="KW-1185">Reference proteome</keyword>
<comment type="similarity">
    <text evidence="1">Belongs to the GSP E family.</text>
</comment>
<dbReference type="Proteomes" id="UP000284779">
    <property type="component" value="Unassembled WGS sequence"/>
</dbReference>
<evidence type="ECO:0000259" key="2">
    <source>
        <dbReference type="Pfam" id="PF00437"/>
    </source>
</evidence>
<evidence type="ECO:0000313" key="6">
    <source>
        <dbReference type="Proteomes" id="UP000286186"/>
    </source>
</evidence>
<reference evidence="5 6" key="1">
    <citation type="submission" date="2018-08" db="EMBL/GenBank/DDBJ databases">
        <title>A genome reference for cultivated species of the human gut microbiota.</title>
        <authorList>
            <person name="Zou Y."/>
            <person name="Xue W."/>
            <person name="Luo G."/>
        </authorList>
    </citation>
    <scope>NUCLEOTIDE SEQUENCE [LARGE SCALE GENOMIC DNA]</scope>
    <source>
        <strain evidence="4 6">AM23-22</strain>
        <strain evidence="3 5">AM44-11BH</strain>
    </source>
</reference>
<accession>A0A413R888</accession>
<dbReference type="Proteomes" id="UP000286186">
    <property type="component" value="Unassembled WGS sequence"/>
</dbReference>
<dbReference type="EMBL" id="QSFD01000006">
    <property type="protein sequence ID" value="RHA18351.1"/>
    <property type="molecule type" value="Genomic_DNA"/>
</dbReference>
<dbReference type="InterPro" id="IPR050921">
    <property type="entry name" value="T4SS_GSP_E_ATPase"/>
</dbReference>
<dbReference type="InterPro" id="IPR027417">
    <property type="entry name" value="P-loop_NTPase"/>
</dbReference>
<gene>
    <name evidence="4" type="ORF">DW652_06225</name>
    <name evidence="3" type="ORF">DW944_07455</name>
</gene>
<evidence type="ECO:0000313" key="4">
    <source>
        <dbReference type="EMBL" id="RHF88831.1"/>
    </source>
</evidence>